<sequence>MNSQPKSTWARRAGVPAVLAVAAIALAGCTASPSASTEQDPDAQIVVWGDATRKPAFEAFKKANPDVDLKFETIDPATYLSKIQLANKVGKGWPDLIFDPSPNDIAALQSPLFDYALELDDLVDADVQKDFATENSLCTIDGHLYCLQNDLAQDVLWYNKPLLEEFGYELPTTWEEYTELGEKLAVEHPGYVIGAAGEATLYYEYLWASGCPIQDVQSSTEVVINTADEKCTRVATMLDGLIANGSVSALSQFDPKFNELAAAGNLLMLPGPSWYGEYIFKPETGYKFPAGALAAGAMPSWPGEETNWSGARGGGIYVVSAHSKNIEGAVAAAVFAATDPGYQETAPTYPAYKPAAELWLEKVSTDPFYAEDPSAVLIDAADKINPAASATRYPVEGSINATVVAAVKAGQTIESALEALQTQLAGLAASSGYSVSDK</sequence>
<reference evidence="7 8" key="1">
    <citation type="submission" date="2023-07" db="EMBL/GenBank/DDBJ databases">
        <title>Comparative genomics of wheat-associated soil bacteria to identify genetic determinants of phenazine resistance.</title>
        <authorList>
            <person name="Mouncey N."/>
        </authorList>
    </citation>
    <scope>NUCLEOTIDE SEQUENCE [LARGE SCALE GENOMIC DNA]</scope>
    <source>
        <strain evidence="7 8">V3I3</strain>
    </source>
</reference>
<evidence type="ECO:0000256" key="6">
    <source>
        <dbReference type="SAM" id="SignalP"/>
    </source>
</evidence>
<evidence type="ECO:0000256" key="3">
    <source>
        <dbReference type="ARBA" id="ARBA00023136"/>
    </source>
</evidence>
<organism evidence="7 8">
    <name type="scientific">Agromyces ramosus</name>
    <dbReference type="NCBI Taxonomy" id="33879"/>
    <lineage>
        <taxon>Bacteria</taxon>
        <taxon>Bacillati</taxon>
        <taxon>Actinomycetota</taxon>
        <taxon>Actinomycetes</taxon>
        <taxon>Micrococcales</taxon>
        <taxon>Microbacteriaceae</taxon>
        <taxon>Agromyces</taxon>
    </lineage>
</organism>
<keyword evidence="1" id="KW-1003">Cell membrane</keyword>
<feature type="chain" id="PRO_5047453999" evidence="6">
    <location>
        <begin position="28"/>
        <end position="438"/>
    </location>
</feature>
<gene>
    <name evidence="7" type="ORF">QFZ26_001556</name>
</gene>
<dbReference type="SUPFAM" id="SSF53850">
    <property type="entry name" value="Periplasmic binding protein-like II"/>
    <property type="match status" value="1"/>
</dbReference>
<comment type="caution">
    <text evidence="7">The sequence shown here is derived from an EMBL/GenBank/DDBJ whole genome shotgun (WGS) entry which is preliminary data.</text>
</comment>
<name>A0ABU0R7D8_9MICO</name>
<evidence type="ECO:0000313" key="8">
    <source>
        <dbReference type="Proteomes" id="UP001239083"/>
    </source>
</evidence>
<dbReference type="Pfam" id="PF01547">
    <property type="entry name" value="SBP_bac_1"/>
    <property type="match status" value="1"/>
</dbReference>
<feature type="signal peptide" evidence="6">
    <location>
        <begin position="1"/>
        <end position="27"/>
    </location>
</feature>
<dbReference type="PROSITE" id="PS51257">
    <property type="entry name" value="PROKAR_LIPOPROTEIN"/>
    <property type="match status" value="1"/>
</dbReference>
<keyword evidence="5" id="KW-0449">Lipoprotein</keyword>
<proteinExistence type="predicted"/>
<evidence type="ECO:0000256" key="2">
    <source>
        <dbReference type="ARBA" id="ARBA00022729"/>
    </source>
</evidence>
<dbReference type="PANTHER" id="PTHR43649:SF33">
    <property type="entry name" value="POLYGALACTURONAN_RHAMNOGALACTURONAN-BINDING PROTEIN YTCQ"/>
    <property type="match status" value="1"/>
</dbReference>
<keyword evidence="2 6" id="KW-0732">Signal</keyword>
<dbReference type="InterPro" id="IPR006059">
    <property type="entry name" value="SBP"/>
</dbReference>
<dbReference type="PANTHER" id="PTHR43649">
    <property type="entry name" value="ARABINOSE-BINDING PROTEIN-RELATED"/>
    <property type="match status" value="1"/>
</dbReference>
<evidence type="ECO:0000313" key="7">
    <source>
        <dbReference type="EMBL" id="MDQ0894001.1"/>
    </source>
</evidence>
<keyword evidence="4" id="KW-0564">Palmitate</keyword>
<accession>A0ABU0R7D8</accession>
<protein>
    <submittedName>
        <fullName evidence="7">ABC-type glycerol-3-phosphate transport system substrate-binding protein</fullName>
    </submittedName>
</protein>
<dbReference type="Proteomes" id="UP001239083">
    <property type="component" value="Unassembled WGS sequence"/>
</dbReference>
<evidence type="ECO:0000256" key="5">
    <source>
        <dbReference type="ARBA" id="ARBA00023288"/>
    </source>
</evidence>
<keyword evidence="8" id="KW-1185">Reference proteome</keyword>
<dbReference type="InterPro" id="IPR050490">
    <property type="entry name" value="Bact_solute-bd_prot1"/>
</dbReference>
<evidence type="ECO:0000256" key="1">
    <source>
        <dbReference type="ARBA" id="ARBA00022475"/>
    </source>
</evidence>
<dbReference type="RefSeq" id="WP_307040902.1">
    <property type="nucleotide sequence ID" value="NZ_JAUSYY010000001.1"/>
</dbReference>
<keyword evidence="3" id="KW-0472">Membrane</keyword>
<dbReference type="EMBL" id="JAUSYY010000001">
    <property type="protein sequence ID" value="MDQ0894001.1"/>
    <property type="molecule type" value="Genomic_DNA"/>
</dbReference>
<dbReference type="Gene3D" id="3.40.190.10">
    <property type="entry name" value="Periplasmic binding protein-like II"/>
    <property type="match status" value="1"/>
</dbReference>
<evidence type="ECO:0000256" key="4">
    <source>
        <dbReference type="ARBA" id="ARBA00023139"/>
    </source>
</evidence>